<gene>
    <name evidence="1" type="ORF">VNO80_16108</name>
</gene>
<name>A0AAN9MQ75_PHACN</name>
<comment type="caution">
    <text evidence="1">The sequence shown here is derived from an EMBL/GenBank/DDBJ whole genome shotgun (WGS) entry which is preliminary data.</text>
</comment>
<keyword evidence="2" id="KW-1185">Reference proteome</keyword>
<protein>
    <submittedName>
        <fullName evidence="1">Uncharacterized protein</fullName>
    </submittedName>
</protein>
<sequence>MVLWGLNSLAIKGNGSVDLGVQPYCSIDSMGTASASVHGKVFNFDICPPKEDLVRACHPVIRLRPPAPDPKKMELLFKAMDEERIRRS</sequence>
<dbReference type="Proteomes" id="UP001374584">
    <property type="component" value="Unassembled WGS sequence"/>
</dbReference>
<organism evidence="1 2">
    <name type="scientific">Phaseolus coccineus</name>
    <name type="common">Scarlet runner bean</name>
    <name type="synonym">Phaseolus multiflorus</name>
    <dbReference type="NCBI Taxonomy" id="3886"/>
    <lineage>
        <taxon>Eukaryota</taxon>
        <taxon>Viridiplantae</taxon>
        <taxon>Streptophyta</taxon>
        <taxon>Embryophyta</taxon>
        <taxon>Tracheophyta</taxon>
        <taxon>Spermatophyta</taxon>
        <taxon>Magnoliopsida</taxon>
        <taxon>eudicotyledons</taxon>
        <taxon>Gunneridae</taxon>
        <taxon>Pentapetalae</taxon>
        <taxon>rosids</taxon>
        <taxon>fabids</taxon>
        <taxon>Fabales</taxon>
        <taxon>Fabaceae</taxon>
        <taxon>Papilionoideae</taxon>
        <taxon>50 kb inversion clade</taxon>
        <taxon>NPAAA clade</taxon>
        <taxon>indigoferoid/millettioid clade</taxon>
        <taxon>Phaseoleae</taxon>
        <taxon>Phaseolus</taxon>
    </lineage>
</organism>
<accession>A0AAN9MQ75</accession>
<dbReference type="AlphaFoldDB" id="A0AAN9MQ75"/>
<dbReference type="EMBL" id="JAYMYR010000006">
    <property type="protein sequence ID" value="KAK7356829.1"/>
    <property type="molecule type" value="Genomic_DNA"/>
</dbReference>
<evidence type="ECO:0000313" key="2">
    <source>
        <dbReference type="Proteomes" id="UP001374584"/>
    </source>
</evidence>
<proteinExistence type="predicted"/>
<reference evidence="1 2" key="1">
    <citation type="submission" date="2024-01" db="EMBL/GenBank/DDBJ databases">
        <title>The genomes of 5 underutilized Papilionoideae crops provide insights into root nodulation and disease resistanc.</title>
        <authorList>
            <person name="Jiang F."/>
        </authorList>
    </citation>
    <scope>NUCLEOTIDE SEQUENCE [LARGE SCALE GENOMIC DNA]</scope>
    <source>
        <strain evidence="1">JINMINGXINNONG_FW02</strain>
        <tissue evidence="1">Leaves</tissue>
    </source>
</reference>
<evidence type="ECO:0000313" key="1">
    <source>
        <dbReference type="EMBL" id="KAK7356829.1"/>
    </source>
</evidence>